<dbReference type="Pfam" id="PF00293">
    <property type="entry name" value="NUDIX"/>
    <property type="match status" value="1"/>
</dbReference>
<dbReference type="PANTHER" id="PTHR11839:SF18">
    <property type="entry name" value="NUDIX HYDROLASE DOMAIN-CONTAINING PROTEIN"/>
    <property type="match status" value="1"/>
</dbReference>
<keyword evidence="2 4" id="KW-0378">Hydrolase</keyword>
<dbReference type="Proteomes" id="UP001327093">
    <property type="component" value="Unassembled WGS sequence"/>
</dbReference>
<feature type="domain" description="Nudix hydrolase" evidence="3">
    <location>
        <begin position="47"/>
        <end position="175"/>
    </location>
</feature>
<reference evidence="4 5" key="1">
    <citation type="submission" date="2023-10" db="EMBL/GenBank/DDBJ databases">
        <title>Saccharopolyspora sp. nov., isolated from mangrove soil.</title>
        <authorList>
            <person name="Lu Y."/>
            <person name="Liu W."/>
        </authorList>
    </citation>
    <scope>NUCLEOTIDE SEQUENCE [LARGE SCALE GENOMIC DNA]</scope>
    <source>
        <strain evidence="4 5">S2-29</strain>
    </source>
</reference>
<dbReference type="PROSITE" id="PS00893">
    <property type="entry name" value="NUDIX_BOX"/>
    <property type="match status" value="1"/>
</dbReference>
<evidence type="ECO:0000256" key="2">
    <source>
        <dbReference type="ARBA" id="ARBA00022801"/>
    </source>
</evidence>
<dbReference type="InterPro" id="IPR015797">
    <property type="entry name" value="NUDIX_hydrolase-like_dom_sf"/>
</dbReference>
<dbReference type="InterPro" id="IPR020084">
    <property type="entry name" value="NUDIX_hydrolase_CS"/>
</dbReference>
<sequence length="185" mass="20758">MANETNAPALATWTIHGERIIDDTRRLKLSIASVELPDGVTFEQYVLRMPKAAMTLVVDSDHVLMIYRHRFVLDQWVWELPGGYVDPNEDPALTAAREVEEETGWRPRSIRPFGRFQPLTGTADFENLLFLAEGAEDTGKPADINETARVQWVPLAEIPERIEKGEIPGAAAQVALFKLLAQHRG</sequence>
<organism evidence="4 5">
    <name type="scientific">Saccharopolyspora mangrovi</name>
    <dbReference type="NCBI Taxonomy" id="3082379"/>
    <lineage>
        <taxon>Bacteria</taxon>
        <taxon>Bacillati</taxon>
        <taxon>Actinomycetota</taxon>
        <taxon>Actinomycetes</taxon>
        <taxon>Pseudonocardiales</taxon>
        <taxon>Pseudonocardiaceae</taxon>
        <taxon>Saccharopolyspora</taxon>
    </lineage>
</organism>
<dbReference type="InterPro" id="IPR000086">
    <property type="entry name" value="NUDIX_hydrolase_dom"/>
</dbReference>
<accession>A0ABU6AJ02</accession>
<evidence type="ECO:0000313" key="5">
    <source>
        <dbReference type="Proteomes" id="UP001327093"/>
    </source>
</evidence>
<protein>
    <submittedName>
        <fullName evidence="4">NUDIX hydrolase</fullName>
        <ecNumber evidence="4">3.6.-.-</ecNumber>
    </submittedName>
</protein>
<name>A0ABU6AJ02_9PSEU</name>
<dbReference type="Gene3D" id="3.90.79.10">
    <property type="entry name" value="Nucleoside Triphosphate Pyrophosphohydrolase"/>
    <property type="match status" value="1"/>
</dbReference>
<proteinExistence type="predicted"/>
<keyword evidence="5" id="KW-1185">Reference proteome</keyword>
<comment type="cofactor">
    <cofactor evidence="1">
        <name>Mg(2+)</name>
        <dbReference type="ChEBI" id="CHEBI:18420"/>
    </cofactor>
</comment>
<gene>
    <name evidence="4" type="ORF">R4I43_28195</name>
</gene>
<evidence type="ECO:0000256" key="1">
    <source>
        <dbReference type="ARBA" id="ARBA00001946"/>
    </source>
</evidence>
<dbReference type="CDD" id="cd03424">
    <property type="entry name" value="NUDIX_ADPRase_Nudt5_UGPPase_Nudt14"/>
    <property type="match status" value="1"/>
</dbReference>
<dbReference type="GO" id="GO:0016787">
    <property type="term" value="F:hydrolase activity"/>
    <property type="evidence" value="ECO:0007669"/>
    <property type="project" value="UniProtKB-KW"/>
</dbReference>
<dbReference type="EC" id="3.6.-.-" evidence="4"/>
<evidence type="ECO:0000259" key="3">
    <source>
        <dbReference type="PROSITE" id="PS51462"/>
    </source>
</evidence>
<comment type="caution">
    <text evidence="4">The sequence shown here is derived from an EMBL/GenBank/DDBJ whole genome shotgun (WGS) entry which is preliminary data.</text>
</comment>
<dbReference type="EMBL" id="JAWLNX010000026">
    <property type="protein sequence ID" value="MEB3371295.1"/>
    <property type="molecule type" value="Genomic_DNA"/>
</dbReference>
<dbReference type="PANTHER" id="PTHR11839">
    <property type="entry name" value="UDP/ADP-SUGAR PYROPHOSPHATASE"/>
    <property type="match status" value="1"/>
</dbReference>
<dbReference type="SUPFAM" id="SSF55811">
    <property type="entry name" value="Nudix"/>
    <property type="match status" value="1"/>
</dbReference>
<evidence type="ECO:0000313" key="4">
    <source>
        <dbReference type="EMBL" id="MEB3371295.1"/>
    </source>
</evidence>
<dbReference type="PROSITE" id="PS51462">
    <property type="entry name" value="NUDIX"/>
    <property type="match status" value="1"/>
</dbReference>